<keyword evidence="1" id="KW-0472">Membrane</keyword>
<evidence type="ECO:0000313" key="2">
    <source>
        <dbReference type="EMBL" id="QFQ01607.1"/>
    </source>
</evidence>
<keyword evidence="1" id="KW-1133">Transmembrane helix</keyword>
<feature type="transmembrane region" description="Helical" evidence="1">
    <location>
        <begin position="63"/>
        <end position="85"/>
    </location>
</feature>
<keyword evidence="1" id="KW-0812">Transmembrane</keyword>
<dbReference type="KEGG" id="cuo:CUROG_01030"/>
<organism evidence="2 3">
    <name type="scientific">Corynebacterium urogenitale</name>
    <dbReference type="NCBI Taxonomy" id="2487892"/>
    <lineage>
        <taxon>Bacteria</taxon>
        <taxon>Bacillati</taxon>
        <taxon>Actinomycetota</taxon>
        <taxon>Actinomycetes</taxon>
        <taxon>Mycobacteriales</taxon>
        <taxon>Corynebacteriaceae</taxon>
        <taxon>Corynebacterium</taxon>
    </lineage>
</organism>
<evidence type="ECO:0000256" key="1">
    <source>
        <dbReference type="SAM" id="Phobius"/>
    </source>
</evidence>
<gene>
    <name evidence="2" type="ORF">CUROG_01030</name>
</gene>
<proteinExistence type="predicted"/>
<accession>A0A5J6Z7L5</accession>
<keyword evidence="3" id="KW-1185">Reference proteome</keyword>
<protein>
    <submittedName>
        <fullName evidence="2">Uncharacterized protein</fullName>
    </submittedName>
</protein>
<sequence length="104" mass="11600">MWIVVVALDGLAFVACWRSAFLSDAKRSAEESVTSTLNVFFPKMLLGTPFFGHLLPLNRIEEAARYIGMIVCFFSGSSTVLSFSWRSARRRRKRVSSGSMIAST</sequence>
<name>A0A5J6Z7L5_9CORY</name>
<dbReference type="EMBL" id="CP045032">
    <property type="protein sequence ID" value="QFQ01607.1"/>
    <property type="molecule type" value="Genomic_DNA"/>
</dbReference>
<evidence type="ECO:0000313" key="3">
    <source>
        <dbReference type="Proteomes" id="UP000326711"/>
    </source>
</evidence>
<dbReference type="AlphaFoldDB" id="A0A5J6Z7L5"/>
<dbReference type="Proteomes" id="UP000326711">
    <property type="component" value="Chromosome"/>
</dbReference>
<reference evidence="3" key="1">
    <citation type="submission" date="2019-10" db="EMBL/GenBank/DDBJ databases">
        <title>Complete genome sequence of Corynebacterium urogenitalis DSM 108747, isolated from the genital tract of a cow.</title>
        <authorList>
            <person name="Ruckert C."/>
            <person name="Ballas P."/>
            <person name="Wagener K."/>
            <person name="Drillich M."/>
            <person name="Kaempfer P."/>
            <person name="Busse H.-J."/>
            <person name="Ehling-Schulz M."/>
        </authorList>
    </citation>
    <scope>NUCLEOTIDE SEQUENCE [LARGE SCALE GENOMIC DNA]</scope>
    <source>
        <strain evidence="3">LMM 1652</strain>
    </source>
</reference>